<feature type="compositionally biased region" description="Low complexity" evidence="1">
    <location>
        <begin position="326"/>
        <end position="335"/>
    </location>
</feature>
<evidence type="ECO:0000313" key="2">
    <source>
        <dbReference type="EMBL" id="GGQ87439.1"/>
    </source>
</evidence>
<feature type="compositionally biased region" description="Gly residues" evidence="1">
    <location>
        <begin position="426"/>
        <end position="445"/>
    </location>
</feature>
<keyword evidence="3" id="KW-1185">Reference proteome</keyword>
<proteinExistence type="predicted"/>
<feature type="region of interest" description="Disordered" evidence="1">
    <location>
        <begin position="426"/>
        <end position="448"/>
    </location>
</feature>
<evidence type="ECO:0000313" key="3">
    <source>
        <dbReference type="Proteomes" id="UP000620156"/>
    </source>
</evidence>
<evidence type="ECO:0000256" key="1">
    <source>
        <dbReference type="SAM" id="MobiDB-lite"/>
    </source>
</evidence>
<reference evidence="2" key="2">
    <citation type="submission" date="2020-09" db="EMBL/GenBank/DDBJ databases">
        <authorList>
            <person name="Sun Q."/>
            <person name="Ohkuma M."/>
        </authorList>
    </citation>
    <scope>NUCLEOTIDE SEQUENCE</scope>
    <source>
        <strain evidence="2">JCM 3131</strain>
    </source>
</reference>
<dbReference type="AlphaFoldDB" id="A0A918F046"/>
<reference evidence="2" key="1">
    <citation type="journal article" date="2014" name="Int. J. Syst. Evol. Microbiol.">
        <title>Complete genome sequence of Corynebacterium casei LMG S-19264T (=DSM 44701T), isolated from a smear-ripened cheese.</title>
        <authorList>
            <consortium name="US DOE Joint Genome Institute (JGI-PGF)"/>
            <person name="Walter F."/>
            <person name="Albersmeier A."/>
            <person name="Kalinowski J."/>
            <person name="Ruckert C."/>
        </authorList>
    </citation>
    <scope>NUCLEOTIDE SEQUENCE</scope>
    <source>
        <strain evidence="2">JCM 3131</strain>
    </source>
</reference>
<feature type="compositionally biased region" description="Basic and acidic residues" evidence="1">
    <location>
        <begin position="498"/>
        <end position="512"/>
    </location>
</feature>
<feature type="region of interest" description="Disordered" evidence="1">
    <location>
        <begin position="462"/>
        <end position="535"/>
    </location>
</feature>
<feature type="compositionally biased region" description="Gly residues" evidence="1">
    <location>
        <begin position="462"/>
        <end position="493"/>
    </location>
</feature>
<comment type="caution">
    <text evidence="2">The sequence shown here is derived from an EMBL/GenBank/DDBJ whole genome shotgun (WGS) entry which is preliminary data.</text>
</comment>
<dbReference type="RefSeq" id="WP_189220565.1">
    <property type="nucleotide sequence ID" value="NZ_BMQK01000026.1"/>
</dbReference>
<dbReference type="EMBL" id="BMQK01000026">
    <property type="protein sequence ID" value="GGQ87439.1"/>
    <property type="molecule type" value="Genomic_DNA"/>
</dbReference>
<accession>A0A918F046</accession>
<feature type="compositionally biased region" description="Basic and acidic residues" evidence="1">
    <location>
        <begin position="17"/>
        <end position="33"/>
    </location>
</feature>
<feature type="compositionally biased region" description="Gly residues" evidence="1">
    <location>
        <begin position="358"/>
        <end position="383"/>
    </location>
</feature>
<gene>
    <name evidence="2" type="ORF">GCM10010145_66130</name>
</gene>
<feature type="region of interest" description="Disordered" evidence="1">
    <location>
        <begin position="241"/>
        <end position="396"/>
    </location>
</feature>
<protein>
    <recommendedName>
        <fullName evidence="4">WXG100 family type VII secretion target</fullName>
    </recommendedName>
</protein>
<feature type="region of interest" description="Disordered" evidence="1">
    <location>
        <begin position="1"/>
        <end position="42"/>
    </location>
</feature>
<organism evidence="2 3">
    <name type="scientific">Streptomyces ruber</name>
    <dbReference type="NCBI Taxonomy" id="83378"/>
    <lineage>
        <taxon>Bacteria</taxon>
        <taxon>Bacillati</taxon>
        <taxon>Actinomycetota</taxon>
        <taxon>Actinomycetes</taxon>
        <taxon>Kitasatosporales</taxon>
        <taxon>Streptomycetaceae</taxon>
        <taxon>Streptomyces</taxon>
    </lineage>
</organism>
<feature type="compositionally biased region" description="Polar residues" evidence="1">
    <location>
        <begin position="288"/>
        <end position="298"/>
    </location>
</feature>
<evidence type="ECO:0008006" key="4">
    <source>
        <dbReference type="Google" id="ProtNLM"/>
    </source>
</evidence>
<feature type="compositionally biased region" description="Basic and acidic residues" evidence="1">
    <location>
        <begin position="523"/>
        <end position="535"/>
    </location>
</feature>
<feature type="compositionally biased region" description="Acidic residues" evidence="1">
    <location>
        <begin position="513"/>
        <end position="522"/>
    </location>
</feature>
<dbReference type="Proteomes" id="UP000620156">
    <property type="component" value="Unassembled WGS sequence"/>
</dbReference>
<feature type="compositionally biased region" description="Pro residues" evidence="1">
    <location>
        <begin position="252"/>
        <end position="265"/>
    </location>
</feature>
<sequence length="535" mass="53929">MYGYGYQSPEMIAAQQEAREQRIQDKHDEKLESLPDGGMSGPDRSQIDTEFMSMGIPELRAMILDADPGRIYEVSQHWKSVHNILSGGDGDGKSGGVDQVSAKDSVAGLMQSAVENVLEHWEGDAAEAFRVAANDIMKKIRDGAAWANYYSETMHAVQNDLRNSMAKMREVEVPSGWSSAWDRLWDDGRSDEQLLEDINKGVSTDAARQANADSLSKGKEEQLKGVAIMEQLAVNYKAHTSRLPPIDDRDPFLPPNPDVPMPTPISMPSTGGNGPGAGANSAKPWSAGPTTSIKSTPTVPRAQGITGGSQLPVTKTKVDSISPGLTGPSTGTNTSIGGGGGGIGTSGSQGPGIVTPGSGSGVGGNTAGRGSVGITGGRGGMTGAGATANRGAGSRAGVGGTGAGAGVAGRGGAGAGGRAGIGGMGAGAGASAAGRGGAAGAGGRGALAKSRGGVVGAAKGIAGAGAGGGSGLHGSRGGSQRGAMAGGMAGGMGRRNSQRPEDENSRGDRPDYLVEDEETWISEEDRNRNVPRTIE</sequence>
<name>A0A918F046_9ACTN</name>
<feature type="compositionally biased region" description="Gly residues" evidence="1">
    <location>
        <begin position="336"/>
        <end position="350"/>
    </location>
</feature>
<feature type="compositionally biased region" description="Low complexity" evidence="1">
    <location>
        <begin position="384"/>
        <end position="393"/>
    </location>
</feature>